<dbReference type="EMBL" id="JNVC02000015">
    <property type="protein sequence ID" value="KEZ47839.1"/>
    <property type="molecule type" value="Genomic_DNA"/>
</dbReference>
<gene>
    <name evidence="2" type="ORF">GS18_0217760</name>
</gene>
<protein>
    <submittedName>
        <fullName evidence="2">DSBA oxidoreductase</fullName>
    </submittedName>
</protein>
<dbReference type="PANTHER" id="PTHR13887">
    <property type="entry name" value="GLUTATHIONE S-TRANSFERASE KAPPA"/>
    <property type="match status" value="1"/>
</dbReference>
<dbReference type="Gene3D" id="3.40.30.10">
    <property type="entry name" value="Glutaredoxin"/>
    <property type="match status" value="1"/>
</dbReference>
<dbReference type="GO" id="GO:0016491">
    <property type="term" value="F:oxidoreductase activity"/>
    <property type="evidence" value="ECO:0007669"/>
    <property type="project" value="InterPro"/>
</dbReference>
<reference evidence="2 3" key="1">
    <citation type="journal article" date="2005" name="Int. J. Syst. Evol. Microbiol.">
        <title>Bacillus cibi sp. nov., isolated from jeotgal, a traditional Korean fermented seafood.</title>
        <authorList>
            <person name="Yoon J.H."/>
            <person name="Lee C.H."/>
            <person name="Oh T.K."/>
        </authorList>
    </citation>
    <scope>NUCLEOTIDE SEQUENCE [LARGE SCALE GENOMIC DNA]</scope>
    <source>
        <strain evidence="2 3">DSM 16189</strain>
    </source>
</reference>
<name>A0A084GKH7_METID</name>
<organism evidence="2 3">
    <name type="scientific">Metabacillus indicus</name>
    <name type="common">Bacillus indicus</name>
    <dbReference type="NCBI Taxonomy" id="246786"/>
    <lineage>
        <taxon>Bacteria</taxon>
        <taxon>Bacillati</taxon>
        <taxon>Bacillota</taxon>
        <taxon>Bacilli</taxon>
        <taxon>Bacillales</taxon>
        <taxon>Bacillaceae</taxon>
        <taxon>Metabacillus</taxon>
    </lineage>
</organism>
<evidence type="ECO:0000313" key="3">
    <source>
        <dbReference type="Proteomes" id="UP000028549"/>
    </source>
</evidence>
<dbReference type="SUPFAM" id="SSF52833">
    <property type="entry name" value="Thioredoxin-like"/>
    <property type="match status" value="1"/>
</dbReference>
<dbReference type="OrthoDB" id="9799122at2"/>
<dbReference type="AlphaFoldDB" id="A0A084GKH7"/>
<feature type="domain" description="DSBA-like thioredoxin" evidence="1">
    <location>
        <begin position="3"/>
        <end position="205"/>
    </location>
</feature>
<dbReference type="RefSeq" id="WP_029566646.1">
    <property type="nucleotide sequence ID" value="NZ_JNVC02000015.1"/>
</dbReference>
<dbReference type="CDD" id="cd03024">
    <property type="entry name" value="DsbA_FrnE"/>
    <property type="match status" value="1"/>
</dbReference>
<dbReference type="Proteomes" id="UP000028549">
    <property type="component" value="Unassembled WGS sequence"/>
</dbReference>
<accession>A0A084GKH7</accession>
<dbReference type="InterPro" id="IPR001853">
    <property type="entry name" value="DSBA-like_thioredoxin_dom"/>
</dbReference>
<dbReference type="PANTHER" id="PTHR13887:SF41">
    <property type="entry name" value="THIOREDOXIN SUPERFAMILY PROTEIN"/>
    <property type="match status" value="1"/>
</dbReference>
<dbReference type="Pfam" id="PF01323">
    <property type="entry name" value="DSBA"/>
    <property type="match status" value="1"/>
</dbReference>
<keyword evidence="3" id="KW-1185">Reference proteome</keyword>
<dbReference type="InterPro" id="IPR036249">
    <property type="entry name" value="Thioredoxin-like_sf"/>
</dbReference>
<sequence length="240" mass="26305">MKIEIWSDYVCPFCYIGKRRLEEALESFPHKEHVDVEFKAFELDPNTPLKTDQTIHEQLAAKYGMTVEQAKEASANVAGQAKSAGLNFRFENMKPANTFDAHRLAKYAASEGKEKMISEKLLQAYFTDSKDISDHGVLADLAEASGMEREKALEILGDKEAFSGEVRGDEAAARQYGISGVPYFIINNKYAISGAQRTETFSGALAKVWAEEQAASKLQDLSGGEGDVCGDDGCDIAGEK</sequence>
<proteinExistence type="predicted"/>
<comment type="caution">
    <text evidence="2">The sequence shown here is derived from an EMBL/GenBank/DDBJ whole genome shotgun (WGS) entry which is preliminary data.</text>
</comment>
<dbReference type="STRING" id="246786.GS18_0217760"/>
<evidence type="ECO:0000313" key="2">
    <source>
        <dbReference type="EMBL" id="KEZ47839.1"/>
    </source>
</evidence>
<evidence type="ECO:0000259" key="1">
    <source>
        <dbReference type="Pfam" id="PF01323"/>
    </source>
</evidence>